<keyword evidence="6" id="KW-1185">Reference proteome</keyword>
<dbReference type="HOGENOM" id="CLU_027853_3_0_11"/>
<dbReference type="SUPFAM" id="SSF51679">
    <property type="entry name" value="Bacterial luciferase-like"/>
    <property type="match status" value="1"/>
</dbReference>
<dbReference type="GO" id="GO:0004497">
    <property type="term" value="F:monooxygenase activity"/>
    <property type="evidence" value="ECO:0007669"/>
    <property type="project" value="UniProtKB-KW"/>
</dbReference>
<dbReference type="PANTHER" id="PTHR30137">
    <property type="entry name" value="LUCIFERASE-LIKE MONOOXYGENASE"/>
    <property type="match status" value="1"/>
</dbReference>
<evidence type="ECO:0000256" key="1">
    <source>
        <dbReference type="ARBA" id="ARBA00023002"/>
    </source>
</evidence>
<gene>
    <name evidence="5" type="ORF">J2Z30_008623</name>
    <name evidence="4" type="ORF">SIRAN9583</name>
</gene>
<evidence type="ECO:0000313" key="5">
    <source>
        <dbReference type="EMBL" id="MBP2067557.1"/>
    </source>
</evidence>
<dbReference type="Proteomes" id="UP000756710">
    <property type="component" value="Unassembled WGS sequence"/>
</dbReference>
<reference evidence="5 6" key="2">
    <citation type="submission" date="2021-03" db="EMBL/GenBank/DDBJ databases">
        <title>Genomic Encyclopedia of Type Strains, Phase IV (KMG-IV): sequencing the most valuable type-strain genomes for metagenomic binning, comparative biology and taxonomic classification.</title>
        <authorList>
            <person name="Goeker M."/>
        </authorList>
    </citation>
    <scope>NUCLEOTIDE SEQUENCE [LARGE SCALE GENOMIC DNA]</scope>
    <source>
        <strain evidence="5 6">DSM 41954</strain>
    </source>
</reference>
<dbReference type="GO" id="GO:0016705">
    <property type="term" value="F:oxidoreductase activity, acting on paired donors, with incorporation or reduction of molecular oxygen"/>
    <property type="evidence" value="ECO:0007669"/>
    <property type="project" value="InterPro"/>
</dbReference>
<organism evidence="4">
    <name type="scientific">Streptomyces iranensis</name>
    <dbReference type="NCBI Taxonomy" id="576784"/>
    <lineage>
        <taxon>Bacteria</taxon>
        <taxon>Bacillati</taxon>
        <taxon>Actinomycetota</taxon>
        <taxon>Actinomycetes</taxon>
        <taxon>Kitasatosporales</taxon>
        <taxon>Streptomycetaceae</taxon>
        <taxon>Streptomyces</taxon>
        <taxon>Streptomyces violaceusniger group</taxon>
    </lineage>
</organism>
<dbReference type="Gene3D" id="3.20.20.30">
    <property type="entry name" value="Luciferase-like domain"/>
    <property type="match status" value="1"/>
</dbReference>
<keyword evidence="2" id="KW-0503">Monooxygenase</keyword>
<dbReference type="GO" id="GO:0005829">
    <property type="term" value="C:cytosol"/>
    <property type="evidence" value="ECO:0007669"/>
    <property type="project" value="TreeGrafter"/>
</dbReference>
<dbReference type="PANTHER" id="PTHR30137:SF8">
    <property type="entry name" value="BLR5498 PROTEIN"/>
    <property type="match status" value="1"/>
</dbReference>
<sequence>MDFILMSEGDTPVGLTHEHRYRELVEEVLLAERVGFDAFGSSEQHVALGTASVSAPEVLYPYLMALTSRMRFIHLVTLLPTRMNHALRVAERVATEDILSNGRVELGTGRGNTTLALRAFEVDPSENKAQWREGIELIRSAFLNDVFSYVGEHYKVPPRSLVPKPLQGPYPPISAAAGSPSSVETAASMGIGAIMGGLYLGFDLVENMVKLYDDTLAATNHPYPITPRKMVAVAGGMHCAETTAQARLEAKPLFEMAKLSTDAYERLSKLSKDYAYMGAVKDIDFNDEEYMFERSQGFMVGDPEHCIEHVQRYADMGVEALVLRVDSLPHDQLMRSIELFGKYVIPRFKHPRNVVRSADDVLAEIRAARPAHEEALRQFNDTHNPSHHKETSR</sequence>
<evidence type="ECO:0000313" key="4">
    <source>
        <dbReference type="EMBL" id="CDR17601.1"/>
    </source>
</evidence>
<dbReference type="EMBL" id="LK022848">
    <property type="protein sequence ID" value="CDR17601.1"/>
    <property type="molecule type" value="Genomic_DNA"/>
</dbReference>
<evidence type="ECO:0000259" key="3">
    <source>
        <dbReference type="Pfam" id="PF00296"/>
    </source>
</evidence>
<dbReference type="InterPro" id="IPR036661">
    <property type="entry name" value="Luciferase-like_sf"/>
</dbReference>
<proteinExistence type="predicted"/>
<name>A0A061AB22_9ACTN</name>
<dbReference type="Pfam" id="PF00296">
    <property type="entry name" value="Bac_luciferase"/>
    <property type="match status" value="1"/>
</dbReference>
<dbReference type="InterPro" id="IPR011251">
    <property type="entry name" value="Luciferase-like_dom"/>
</dbReference>
<dbReference type="AlphaFoldDB" id="A0A061AB22"/>
<feature type="domain" description="Luciferase-like" evidence="3">
    <location>
        <begin position="1"/>
        <end position="319"/>
    </location>
</feature>
<reference evidence="4" key="1">
    <citation type="submission" date="2014-05" db="EMBL/GenBank/DDBJ databases">
        <authorList>
            <person name="Horn Fabian"/>
        </authorList>
    </citation>
    <scope>NUCLEOTIDE SEQUENCE</scope>
</reference>
<dbReference type="RefSeq" id="WP_078957181.1">
    <property type="nucleotide sequence ID" value="NZ_BAABDR010000023.1"/>
</dbReference>
<accession>A0A061AB22</accession>
<evidence type="ECO:0000256" key="2">
    <source>
        <dbReference type="ARBA" id="ARBA00023033"/>
    </source>
</evidence>
<keyword evidence="1" id="KW-0560">Oxidoreductase</keyword>
<protein>
    <submittedName>
        <fullName evidence="5">Alkanesulfonate monooxygenase SsuD/methylene tetrahydromethanopterin reductase-like flavin-dependent oxidoreductase (Luciferase family)</fullName>
    </submittedName>
    <submittedName>
        <fullName evidence="4">Luciferase-like, subgroup</fullName>
    </submittedName>
</protein>
<dbReference type="EMBL" id="JAGGLR010000031">
    <property type="protein sequence ID" value="MBP2067557.1"/>
    <property type="molecule type" value="Genomic_DNA"/>
</dbReference>
<evidence type="ECO:0000313" key="6">
    <source>
        <dbReference type="Proteomes" id="UP000756710"/>
    </source>
</evidence>
<dbReference type="InterPro" id="IPR050766">
    <property type="entry name" value="Bact_Lucif_Oxidored"/>
</dbReference>